<feature type="non-terminal residue" evidence="1">
    <location>
        <position position="1"/>
    </location>
</feature>
<name>A0ABS8YPK2_9BACL</name>
<protein>
    <recommendedName>
        <fullName evidence="3">Peptidase M3A/M3B catalytic domain-containing protein</fullName>
    </recommendedName>
</protein>
<accession>A0ABS8YPK2</accession>
<evidence type="ECO:0000313" key="1">
    <source>
        <dbReference type="EMBL" id="MCE5173735.1"/>
    </source>
</evidence>
<evidence type="ECO:0000313" key="2">
    <source>
        <dbReference type="Proteomes" id="UP001199916"/>
    </source>
</evidence>
<organism evidence="1 2">
    <name type="scientific">Paenibacillus profundus</name>
    <dbReference type="NCBI Taxonomy" id="1173085"/>
    <lineage>
        <taxon>Bacteria</taxon>
        <taxon>Bacillati</taxon>
        <taxon>Bacillota</taxon>
        <taxon>Bacilli</taxon>
        <taxon>Bacillales</taxon>
        <taxon>Paenibacillaceae</taxon>
        <taxon>Paenibacillus</taxon>
    </lineage>
</organism>
<dbReference type="EMBL" id="JAJNBZ010000078">
    <property type="protein sequence ID" value="MCE5173735.1"/>
    <property type="molecule type" value="Genomic_DNA"/>
</dbReference>
<dbReference type="Proteomes" id="UP001199916">
    <property type="component" value="Unassembled WGS sequence"/>
</dbReference>
<evidence type="ECO:0008006" key="3">
    <source>
        <dbReference type="Google" id="ProtNLM"/>
    </source>
</evidence>
<reference evidence="1 2" key="1">
    <citation type="submission" date="2021-11" db="EMBL/GenBank/DDBJ databases">
        <title>Draft genome sequence of Paenibacillus profundus YoMME, a new Gram-positive bacteria with exoelectrogenic properties.</title>
        <authorList>
            <person name="Hubenova Y."/>
            <person name="Hubenova E."/>
            <person name="Manasiev Y."/>
            <person name="Peykov S."/>
            <person name="Mitov M."/>
        </authorList>
    </citation>
    <scope>NUCLEOTIDE SEQUENCE [LARGE SCALE GENOMIC DNA]</scope>
    <source>
        <strain evidence="1 2">YoMME</strain>
    </source>
</reference>
<keyword evidence="2" id="KW-1185">Reference proteome</keyword>
<proteinExistence type="predicted"/>
<comment type="caution">
    <text evidence="1">The sequence shown here is derived from an EMBL/GenBank/DDBJ whole genome shotgun (WGS) entry which is preliminary data.</text>
</comment>
<dbReference type="SUPFAM" id="SSF55486">
    <property type="entry name" value="Metalloproteases ('zincins'), catalytic domain"/>
    <property type="match status" value="1"/>
</dbReference>
<dbReference type="Gene3D" id="1.10.1370.30">
    <property type="match status" value="1"/>
</dbReference>
<sequence length="106" mass="12742">KPAVDRIMNELVKLRHQMSLNIGFNNYSDYVFTLKNREYSIQDCYTFHESVERYTIPVWKRLAKHFETELGIEKYRPEHNECKKAQREQMHRAFSMLISPLAGDIF</sequence>
<gene>
    <name evidence="1" type="ORF">LQV63_31420</name>
</gene>